<evidence type="ECO:0000313" key="1">
    <source>
        <dbReference type="EMBL" id="KAL2914265.1"/>
    </source>
</evidence>
<comment type="caution">
    <text evidence="1">The sequence shown here is derived from an EMBL/GenBank/DDBJ whole genome shotgun (WGS) entry which is preliminary data.</text>
</comment>
<reference evidence="1 2" key="1">
    <citation type="submission" date="2023-09" db="EMBL/GenBank/DDBJ databases">
        <title>Pangenome analysis of Batrachochytrium dendrobatidis and related Chytrids.</title>
        <authorList>
            <person name="Yacoub M.N."/>
            <person name="Stajich J.E."/>
            <person name="James T.Y."/>
        </authorList>
    </citation>
    <scope>NUCLEOTIDE SEQUENCE [LARGE SCALE GENOMIC DNA]</scope>
    <source>
        <strain evidence="1 2">JEL0888</strain>
    </source>
</reference>
<organism evidence="1 2">
    <name type="scientific">Polyrhizophydium stewartii</name>
    <dbReference type="NCBI Taxonomy" id="2732419"/>
    <lineage>
        <taxon>Eukaryota</taxon>
        <taxon>Fungi</taxon>
        <taxon>Fungi incertae sedis</taxon>
        <taxon>Chytridiomycota</taxon>
        <taxon>Chytridiomycota incertae sedis</taxon>
        <taxon>Chytridiomycetes</taxon>
        <taxon>Rhizophydiales</taxon>
        <taxon>Rhizophydiales incertae sedis</taxon>
        <taxon>Polyrhizophydium</taxon>
    </lineage>
</organism>
<gene>
    <name evidence="1" type="ORF">HK105_206211</name>
</gene>
<sequence length="139" mass="15412">MTEWTETSLAAALAADPAALVARLNAIEAELSALKERKAAACSSASAIQNKILAHAGALTQFVNNRIDDPDWQTFIQVLSDAFELDWQGDLRSLPMYVRVKALGFDFLKNVLDQAAILNWWIDLLDFKTPRHLAKMAAR</sequence>
<keyword evidence="2" id="KW-1185">Reference proteome</keyword>
<accession>A0ABR4N416</accession>
<evidence type="ECO:0000313" key="2">
    <source>
        <dbReference type="Proteomes" id="UP001527925"/>
    </source>
</evidence>
<dbReference type="EMBL" id="JADGIZ020000035">
    <property type="protein sequence ID" value="KAL2914265.1"/>
    <property type="molecule type" value="Genomic_DNA"/>
</dbReference>
<proteinExistence type="predicted"/>
<name>A0ABR4N416_9FUNG</name>
<dbReference type="Proteomes" id="UP001527925">
    <property type="component" value="Unassembled WGS sequence"/>
</dbReference>
<protein>
    <submittedName>
        <fullName evidence="1">Uncharacterized protein</fullName>
    </submittedName>
</protein>